<dbReference type="Proteomes" id="UP000275846">
    <property type="component" value="Unassembled WGS sequence"/>
</dbReference>
<accession>A0A183SW04</accession>
<dbReference type="WBParaSite" id="SSLN_0000873501-mRNA-1">
    <property type="protein sequence ID" value="SSLN_0000873501-mRNA-1"/>
    <property type="gene ID" value="SSLN_0000873501"/>
</dbReference>
<sequence>MPLFKTLVYVHGPGIAVVTETWATPCVAESELSILGYAYLRNDSDQSHGGGSCIYIKQPLKLLPLNYRKFATVEESCWLRVVLKDNYSLLVGCVYRPPNASKEYDFRLMRAFHVTADSNLKNCLIAGDINLPEVQ</sequence>
<evidence type="ECO:0000313" key="1">
    <source>
        <dbReference type="EMBL" id="VDL94787.1"/>
    </source>
</evidence>
<reference evidence="1 2" key="2">
    <citation type="submission" date="2018-11" db="EMBL/GenBank/DDBJ databases">
        <authorList>
            <consortium name="Pathogen Informatics"/>
        </authorList>
    </citation>
    <scope>NUCLEOTIDE SEQUENCE [LARGE SCALE GENOMIC DNA]</scope>
    <source>
        <strain evidence="1 2">NST_G2</strain>
    </source>
</reference>
<dbReference type="OrthoDB" id="6277220at2759"/>
<evidence type="ECO:0000313" key="3">
    <source>
        <dbReference type="WBParaSite" id="SSLN_0000873501-mRNA-1"/>
    </source>
</evidence>
<organism evidence="3">
    <name type="scientific">Schistocephalus solidus</name>
    <name type="common">Tapeworm</name>
    <dbReference type="NCBI Taxonomy" id="70667"/>
    <lineage>
        <taxon>Eukaryota</taxon>
        <taxon>Metazoa</taxon>
        <taxon>Spiralia</taxon>
        <taxon>Lophotrochozoa</taxon>
        <taxon>Platyhelminthes</taxon>
        <taxon>Cestoda</taxon>
        <taxon>Eucestoda</taxon>
        <taxon>Diphyllobothriidea</taxon>
        <taxon>Diphyllobothriidae</taxon>
        <taxon>Schistocephalus</taxon>
    </lineage>
</organism>
<evidence type="ECO:0000313" key="2">
    <source>
        <dbReference type="Proteomes" id="UP000275846"/>
    </source>
</evidence>
<proteinExistence type="predicted"/>
<keyword evidence="2" id="KW-1185">Reference proteome</keyword>
<reference evidence="3" key="1">
    <citation type="submission" date="2016-06" db="UniProtKB">
        <authorList>
            <consortium name="WormBaseParasite"/>
        </authorList>
    </citation>
    <scope>IDENTIFICATION</scope>
</reference>
<dbReference type="EMBL" id="UYSU01034633">
    <property type="protein sequence ID" value="VDL94787.1"/>
    <property type="molecule type" value="Genomic_DNA"/>
</dbReference>
<dbReference type="InterPro" id="IPR036691">
    <property type="entry name" value="Endo/exonu/phosph_ase_sf"/>
</dbReference>
<dbReference type="AlphaFoldDB" id="A0A183SW04"/>
<gene>
    <name evidence="1" type="ORF">SSLN_LOCUS8402</name>
</gene>
<name>A0A183SW04_SCHSO</name>
<dbReference type="SUPFAM" id="SSF56219">
    <property type="entry name" value="DNase I-like"/>
    <property type="match status" value="1"/>
</dbReference>
<dbReference type="Gene3D" id="3.60.10.10">
    <property type="entry name" value="Endonuclease/exonuclease/phosphatase"/>
    <property type="match status" value="1"/>
</dbReference>
<protein>
    <submittedName>
        <fullName evidence="3">Tick transposon</fullName>
    </submittedName>
</protein>